<reference evidence="1 2" key="1">
    <citation type="submission" date="2019-05" db="EMBL/GenBank/DDBJ databases">
        <title>Another draft genome of Portunus trituberculatus and its Hox gene families provides insights of decapod evolution.</title>
        <authorList>
            <person name="Jeong J.-H."/>
            <person name="Song I."/>
            <person name="Kim S."/>
            <person name="Choi T."/>
            <person name="Kim D."/>
            <person name="Ryu S."/>
            <person name="Kim W."/>
        </authorList>
    </citation>
    <scope>NUCLEOTIDE SEQUENCE [LARGE SCALE GENOMIC DNA]</scope>
    <source>
        <tissue evidence="1">Muscle</tissue>
    </source>
</reference>
<proteinExistence type="predicted"/>
<dbReference type="EMBL" id="VSRR010009658">
    <property type="protein sequence ID" value="MPC50677.1"/>
    <property type="molecule type" value="Genomic_DNA"/>
</dbReference>
<dbReference type="Proteomes" id="UP000324222">
    <property type="component" value="Unassembled WGS sequence"/>
</dbReference>
<keyword evidence="2" id="KW-1185">Reference proteome</keyword>
<accession>A0A5B7FZ76</accession>
<sequence>MLNEIDKRYQEAKTSNDILTILRQDKRIPVNLDRLALRFSPRPKHLLTPAAQTQTRHKGVSEEVVFTFRPPRCGRNTA</sequence>
<comment type="caution">
    <text evidence="1">The sequence shown here is derived from an EMBL/GenBank/DDBJ whole genome shotgun (WGS) entry which is preliminary data.</text>
</comment>
<evidence type="ECO:0000313" key="1">
    <source>
        <dbReference type="EMBL" id="MPC50677.1"/>
    </source>
</evidence>
<name>A0A5B7FZ76_PORTR</name>
<organism evidence="1 2">
    <name type="scientific">Portunus trituberculatus</name>
    <name type="common">Swimming crab</name>
    <name type="synonym">Neptunus trituberculatus</name>
    <dbReference type="NCBI Taxonomy" id="210409"/>
    <lineage>
        <taxon>Eukaryota</taxon>
        <taxon>Metazoa</taxon>
        <taxon>Ecdysozoa</taxon>
        <taxon>Arthropoda</taxon>
        <taxon>Crustacea</taxon>
        <taxon>Multicrustacea</taxon>
        <taxon>Malacostraca</taxon>
        <taxon>Eumalacostraca</taxon>
        <taxon>Eucarida</taxon>
        <taxon>Decapoda</taxon>
        <taxon>Pleocyemata</taxon>
        <taxon>Brachyura</taxon>
        <taxon>Eubrachyura</taxon>
        <taxon>Portunoidea</taxon>
        <taxon>Portunidae</taxon>
        <taxon>Portuninae</taxon>
        <taxon>Portunus</taxon>
    </lineage>
</organism>
<protein>
    <submittedName>
        <fullName evidence="1">Uncharacterized protein</fullName>
    </submittedName>
</protein>
<evidence type="ECO:0000313" key="2">
    <source>
        <dbReference type="Proteomes" id="UP000324222"/>
    </source>
</evidence>
<gene>
    <name evidence="1" type="ORF">E2C01_044506</name>
</gene>
<dbReference type="AlphaFoldDB" id="A0A5B7FZ76"/>